<evidence type="ECO:0000259" key="9">
    <source>
        <dbReference type="PROSITE" id="PS50075"/>
    </source>
</evidence>
<dbReference type="InterPro" id="IPR003231">
    <property type="entry name" value="ACP"/>
</dbReference>
<evidence type="ECO:0000313" key="11">
    <source>
        <dbReference type="Proteomes" id="UP000000600"/>
    </source>
</evidence>
<evidence type="ECO:0000256" key="3">
    <source>
        <dbReference type="ARBA" id="ARBA00022516"/>
    </source>
</evidence>
<dbReference type="OMA" id="NPMGFQY"/>
<dbReference type="OrthoDB" id="448946at2759"/>
<proteinExistence type="inferred from homology"/>
<dbReference type="InterPro" id="IPR009081">
    <property type="entry name" value="PP-bd_ACP"/>
</dbReference>
<dbReference type="KEGG" id="ptm:GSPATT00005560001"/>
<dbReference type="PANTHER" id="PTHR20863">
    <property type="entry name" value="ACYL CARRIER PROTEIN"/>
    <property type="match status" value="1"/>
</dbReference>
<accession>A0BUU7</accession>
<keyword evidence="7 8" id="KW-0275">Fatty acid biosynthesis</keyword>
<gene>
    <name evidence="10" type="ORF">GSPATT00005560001</name>
</gene>
<dbReference type="eggNOG" id="KOG1748">
    <property type="taxonomic scope" value="Eukaryota"/>
</dbReference>
<keyword evidence="6" id="KW-0443">Lipid metabolism</keyword>
<dbReference type="HAMAP" id="MF_01217">
    <property type="entry name" value="Acyl_carrier"/>
    <property type="match status" value="1"/>
</dbReference>
<dbReference type="PANTHER" id="PTHR20863:SF76">
    <property type="entry name" value="CARRIER DOMAIN-CONTAINING PROTEIN"/>
    <property type="match status" value="1"/>
</dbReference>
<dbReference type="RefSeq" id="XP_001429712.1">
    <property type="nucleotide sequence ID" value="XM_001429675.2"/>
</dbReference>
<name>A0BUU7_PARTE</name>
<reference evidence="10 11" key="1">
    <citation type="journal article" date="2006" name="Nature">
        <title>Global trends of whole-genome duplications revealed by the ciliate Paramecium tetraurelia.</title>
        <authorList>
            <consortium name="Genoscope"/>
            <person name="Aury J.-M."/>
            <person name="Jaillon O."/>
            <person name="Duret L."/>
            <person name="Noel B."/>
            <person name="Jubin C."/>
            <person name="Porcel B.M."/>
            <person name="Segurens B."/>
            <person name="Daubin V."/>
            <person name="Anthouard V."/>
            <person name="Aiach N."/>
            <person name="Arnaiz O."/>
            <person name="Billaut A."/>
            <person name="Beisson J."/>
            <person name="Blanc I."/>
            <person name="Bouhouche K."/>
            <person name="Camara F."/>
            <person name="Duharcourt S."/>
            <person name="Guigo R."/>
            <person name="Gogendeau D."/>
            <person name="Katinka M."/>
            <person name="Keller A.-M."/>
            <person name="Kissmehl R."/>
            <person name="Klotz C."/>
            <person name="Koll F."/>
            <person name="Le Moue A."/>
            <person name="Lepere C."/>
            <person name="Malinsky S."/>
            <person name="Nowacki M."/>
            <person name="Nowak J.K."/>
            <person name="Plattner H."/>
            <person name="Poulain J."/>
            <person name="Ruiz F."/>
            <person name="Serrano V."/>
            <person name="Zagulski M."/>
            <person name="Dessen P."/>
            <person name="Betermier M."/>
            <person name="Weissenbach J."/>
            <person name="Scarpelli C."/>
            <person name="Schachter V."/>
            <person name="Sperling L."/>
            <person name="Meyer E."/>
            <person name="Cohen J."/>
            <person name="Wincker P."/>
        </authorList>
    </citation>
    <scope>NUCLEOTIDE SEQUENCE [LARGE SCALE GENOMIC DNA]</scope>
    <source>
        <strain evidence="10 11">Stock d4-2</strain>
    </source>
</reference>
<dbReference type="GeneID" id="5015496"/>
<evidence type="ECO:0000313" key="10">
    <source>
        <dbReference type="EMBL" id="CAK62314.1"/>
    </source>
</evidence>
<evidence type="ECO:0000256" key="1">
    <source>
        <dbReference type="ARBA" id="ARBA00010930"/>
    </source>
</evidence>
<comment type="similarity">
    <text evidence="1">Belongs to the acyl carrier protein (ACP) family.</text>
</comment>
<dbReference type="AlphaFoldDB" id="A0BUU7"/>
<comment type="function">
    <text evidence="8">Carrier of the growing fatty acid chain in fatty acid biosynthesis.</text>
</comment>
<dbReference type="EMBL" id="CT868019">
    <property type="protein sequence ID" value="CAK62314.1"/>
    <property type="molecule type" value="Genomic_DNA"/>
</dbReference>
<sequence length="133" mass="15268">MFITTTKFINKIQLFLIMFVRALRLINPMGFQYRTFRFCSTTQNKELLEEVTAKVLQVMKSAAKCKVDKLSDKATFEELGFDSLDAVEMVVALEENFGFDIQNEEAERIKGVGEAIAVFYKYIVQKNSTSVKQ</sequence>
<evidence type="ECO:0000256" key="2">
    <source>
        <dbReference type="ARBA" id="ARBA00022450"/>
    </source>
</evidence>
<dbReference type="Proteomes" id="UP000000600">
    <property type="component" value="Unassembled WGS sequence"/>
</dbReference>
<keyword evidence="3 8" id="KW-0444">Lipid biosynthesis</keyword>
<dbReference type="PROSITE" id="PS00012">
    <property type="entry name" value="PHOSPHOPANTETHEINE"/>
    <property type="match status" value="1"/>
</dbReference>
<evidence type="ECO:0000256" key="7">
    <source>
        <dbReference type="ARBA" id="ARBA00023160"/>
    </source>
</evidence>
<dbReference type="GO" id="GO:0000036">
    <property type="term" value="F:acyl carrier activity"/>
    <property type="evidence" value="ECO:0000318"/>
    <property type="project" value="GO_Central"/>
</dbReference>
<dbReference type="STRING" id="5888.A0BUU7"/>
<dbReference type="HOGENOM" id="CLU_2101684_0_0_1"/>
<evidence type="ECO:0000256" key="8">
    <source>
        <dbReference type="RuleBase" id="RU000722"/>
    </source>
</evidence>
<evidence type="ECO:0000256" key="5">
    <source>
        <dbReference type="ARBA" id="ARBA00022832"/>
    </source>
</evidence>
<dbReference type="Gene3D" id="1.10.1200.10">
    <property type="entry name" value="ACP-like"/>
    <property type="match status" value="1"/>
</dbReference>
<protein>
    <recommendedName>
        <fullName evidence="8">Acyl carrier protein</fullName>
    </recommendedName>
</protein>
<keyword evidence="4" id="KW-0597">Phosphoprotein</keyword>
<dbReference type="GO" id="GO:0000035">
    <property type="term" value="F:acyl binding"/>
    <property type="evidence" value="ECO:0000318"/>
    <property type="project" value="GO_Central"/>
</dbReference>
<keyword evidence="2 8" id="KW-0596">Phosphopantetheine</keyword>
<dbReference type="InParanoid" id="A0BUU7"/>
<evidence type="ECO:0000256" key="6">
    <source>
        <dbReference type="ARBA" id="ARBA00023098"/>
    </source>
</evidence>
<organism evidence="10 11">
    <name type="scientific">Paramecium tetraurelia</name>
    <dbReference type="NCBI Taxonomy" id="5888"/>
    <lineage>
        <taxon>Eukaryota</taxon>
        <taxon>Sar</taxon>
        <taxon>Alveolata</taxon>
        <taxon>Ciliophora</taxon>
        <taxon>Intramacronucleata</taxon>
        <taxon>Oligohymenophorea</taxon>
        <taxon>Peniculida</taxon>
        <taxon>Parameciidae</taxon>
        <taxon>Paramecium</taxon>
    </lineage>
</organism>
<dbReference type="PROSITE" id="PS50075">
    <property type="entry name" value="CARRIER"/>
    <property type="match status" value="1"/>
</dbReference>
<keyword evidence="11" id="KW-1185">Reference proteome</keyword>
<dbReference type="InterPro" id="IPR036736">
    <property type="entry name" value="ACP-like_sf"/>
</dbReference>
<evidence type="ECO:0000256" key="4">
    <source>
        <dbReference type="ARBA" id="ARBA00022553"/>
    </source>
</evidence>
<dbReference type="SUPFAM" id="SSF47336">
    <property type="entry name" value="ACP-like"/>
    <property type="match status" value="1"/>
</dbReference>
<dbReference type="InterPro" id="IPR006162">
    <property type="entry name" value="Ppantetheine_attach_site"/>
</dbReference>
<feature type="domain" description="Carrier" evidence="9">
    <location>
        <begin position="49"/>
        <end position="123"/>
    </location>
</feature>
<keyword evidence="5" id="KW-0276">Fatty acid metabolism</keyword>
<dbReference type="Pfam" id="PF00550">
    <property type="entry name" value="PP-binding"/>
    <property type="match status" value="1"/>
</dbReference>